<proteinExistence type="predicted"/>
<keyword evidence="2" id="KW-1185">Reference proteome</keyword>
<comment type="caution">
    <text evidence="1">The sequence shown here is derived from an EMBL/GenBank/DDBJ whole genome shotgun (WGS) entry which is preliminary data.</text>
</comment>
<gene>
    <name evidence="1" type="ORF">RirG_022230</name>
</gene>
<dbReference type="HOGENOM" id="CLU_1897346_0_0_1"/>
<sequence>MDKRLPEGLIDLHPQASNGDFHHIGVTVEIHVPNARDDLGAGEHFALALHEQVKQREFLAGQVDALVPAKRTMAKGMQLKIGQVQGITDHSRFAASEQRADAGEQLRKLERLGQIVVSAGVQSSDALAGSALAR</sequence>
<reference evidence="1 2" key="1">
    <citation type="submission" date="2014-02" db="EMBL/GenBank/DDBJ databases">
        <title>Single nucleus genome sequencing reveals high similarity among nuclei of an endomycorrhizal fungus.</title>
        <authorList>
            <person name="Lin K."/>
            <person name="Geurts R."/>
            <person name="Zhang Z."/>
            <person name="Limpens E."/>
            <person name="Saunders D.G."/>
            <person name="Mu D."/>
            <person name="Pang E."/>
            <person name="Cao H."/>
            <person name="Cha H."/>
            <person name="Lin T."/>
            <person name="Zhou Q."/>
            <person name="Shang Y."/>
            <person name="Li Y."/>
            <person name="Ivanov S."/>
            <person name="Sharma T."/>
            <person name="Velzen R.V."/>
            <person name="Ruijter N.D."/>
            <person name="Aanen D.K."/>
            <person name="Win J."/>
            <person name="Kamoun S."/>
            <person name="Bisseling T."/>
            <person name="Huang S."/>
        </authorList>
    </citation>
    <scope>NUCLEOTIDE SEQUENCE [LARGE SCALE GENOMIC DNA]</scope>
    <source>
        <strain evidence="2">DAOM197198w</strain>
    </source>
</reference>
<dbReference type="AlphaFoldDB" id="A0A015K7C6"/>
<protein>
    <submittedName>
        <fullName evidence="1">Uncharacterized protein</fullName>
    </submittedName>
</protein>
<organism evidence="1 2">
    <name type="scientific">Rhizophagus irregularis (strain DAOM 197198w)</name>
    <name type="common">Glomus intraradices</name>
    <dbReference type="NCBI Taxonomy" id="1432141"/>
    <lineage>
        <taxon>Eukaryota</taxon>
        <taxon>Fungi</taxon>
        <taxon>Fungi incertae sedis</taxon>
        <taxon>Mucoromycota</taxon>
        <taxon>Glomeromycotina</taxon>
        <taxon>Glomeromycetes</taxon>
        <taxon>Glomerales</taxon>
        <taxon>Glomeraceae</taxon>
        <taxon>Rhizophagus</taxon>
    </lineage>
</organism>
<name>A0A015K7C6_RHIIW</name>
<dbReference type="EMBL" id="JEMT01010602">
    <property type="protein sequence ID" value="EXX77612.1"/>
    <property type="molecule type" value="Genomic_DNA"/>
</dbReference>
<evidence type="ECO:0000313" key="2">
    <source>
        <dbReference type="Proteomes" id="UP000022910"/>
    </source>
</evidence>
<accession>A0A015K7C6</accession>
<evidence type="ECO:0000313" key="1">
    <source>
        <dbReference type="EMBL" id="EXX77612.1"/>
    </source>
</evidence>
<dbReference type="Proteomes" id="UP000022910">
    <property type="component" value="Unassembled WGS sequence"/>
</dbReference>